<accession>A0A9D1A2N4</accession>
<dbReference type="InterPro" id="IPR015793">
    <property type="entry name" value="Pyrv_Knase_brl"/>
</dbReference>
<dbReference type="EC" id="2.7.1.40" evidence="4 14"/>
<feature type="region of interest" description="Disordered" evidence="15">
    <location>
        <begin position="122"/>
        <end position="153"/>
    </location>
</feature>
<dbReference type="InterPro" id="IPR040442">
    <property type="entry name" value="Pyrv_kinase-like_dom_sf"/>
</dbReference>
<evidence type="ECO:0000313" key="18">
    <source>
        <dbReference type="Proteomes" id="UP000824250"/>
    </source>
</evidence>
<dbReference type="InterPro" id="IPR001697">
    <property type="entry name" value="Pyr_Knase"/>
</dbReference>
<comment type="similarity">
    <text evidence="3 14">Belongs to the pyruvate kinase family.</text>
</comment>
<dbReference type="SUPFAM" id="SSF50800">
    <property type="entry name" value="PK beta-barrel domain-like"/>
    <property type="match status" value="1"/>
</dbReference>
<dbReference type="GO" id="GO:0030955">
    <property type="term" value="F:potassium ion binding"/>
    <property type="evidence" value="ECO:0007669"/>
    <property type="project" value="InterPro"/>
</dbReference>
<evidence type="ECO:0000256" key="15">
    <source>
        <dbReference type="SAM" id="MobiDB-lite"/>
    </source>
</evidence>
<dbReference type="Gene3D" id="2.40.33.10">
    <property type="entry name" value="PK beta-barrel domain-like"/>
    <property type="match status" value="1"/>
</dbReference>
<keyword evidence="7" id="KW-0479">Metal-binding</keyword>
<feature type="domain" description="Pyruvate kinase barrel" evidence="16">
    <location>
        <begin position="165"/>
        <end position="347"/>
    </location>
</feature>
<feature type="domain" description="Pyruvate kinase barrel" evidence="16">
    <location>
        <begin position="5"/>
        <end position="127"/>
    </location>
</feature>
<dbReference type="PRINTS" id="PR01050">
    <property type="entry name" value="PYRUVTKNASE"/>
</dbReference>
<keyword evidence="6 14" id="KW-0808">Transferase</keyword>
<comment type="caution">
    <text evidence="17">The sequence shown here is derived from an EMBL/GenBank/DDBJ whole genome shotgun (WGS) entry which is preliminary data.</text>
</comment>
<evidence type="ECO:0000256" key="8">
    <source>
        <dbReference type="ARBA" id="ARBA00022741"/>
    </source>
</evidence>
<keyword evidence="13 17" id="KW-0670">Pyruvate</keyword>
<name>A0A9D1A2N4_9FIRM</name>
<dbReference type="Pfam" id="PF00224">
    <property type="entry name" value="PK"/>
    <property type="match status" value="2"/>
</dbReference>
<evidence type="ECO:0000256" key="11">
    <source>
        <dbReference type="ARBA" id="ARBA00022842"/>
    </source>
</evidence>
<dbReference type="GO" id="GO:0005524">
    <property type="term" value="F:ATP binding"/>
    <property type="evidence" value="ECO:0007669"/>
    <property type="project" value="UniProtKB-KW"/>
</dbReference>
<evidence type="ECO:0000313" key="17">
    <source>
        <dbReference type="EMBL" id="HIR04567.1"/>
    </source>
</evidence>
<gene>
    <name evidence="17" type="ORF">IAB28_01150</name>
</gene>
<evidence type="ECO:0000256" key="10">
    <source>
        <dbReference type="ARBA" id="ARBA00022840"/>
    </source>
</evidence>
<evidence type="ECO:0000256" key="13">
    <source>
        <dbReference type="ARBA" id="ARBA00023317"/>
    </source>
</evidence>
<dbReference type="GO" id="GO:0004743">
    <property type="term" value="F:pyruvate kinase activity"/>
    <property type="evidence" value="ECO:0007669"/>
    <property type="project" value="UniProtKB-EC"/>
</dbReference>
<dbReference type="EMBL" id="DVGC01000006">
    <property type="protein sequence ID" value="HIR04567.1"/>
    <property type="molecule type" value="Genomic_DNA"/>
</dbReference>
<keyword evidence="11 14" id="KW-0460">Magnesium</keyword>
<evidence type="ECO:0000256" key="4">
    <source>
        <dbReference type="ARBA" id="ARBA00012142"/>
    </source>
</evidence>
<dbReference type="InterPro" id="IPR015813">
    <property type="entry name" value="Pyrv/PenolPyrv_kinase-like_dom"/>
</dbReference>
<dbReference type="GO" id="GO:0016301">
    <property type="term" value="F:kinase activity"/>
    <property type="evidence" value="ECO:0007669"/>
    <property type="project" value="UniProtKB-KW"/>
</dbReference>
<comment type="catalytic activity">
    <reaction evidence="14">
        <text>pyruvate + ATP = phosphoenolpyruvate + ADP + H(+)</text>
        <dbReference type="Rhea" id="RHEA:18157"/>
        <dbReference type="ChEBI" id="CHEBI:15361"/>
        <dbReference type="ChEBI" id="CHEBI:15378"/>
        <dbReference type="ChEBI" id="CHEBI:30616"/>
        <dbReference type="ChEBI" id="CHEBI:58702"/>
        <dbReference type="ChEBI" id="CHEBI:456216"/>
        <dbReference type="EC" id="2.7.1.40"/>
    </reaction>
</comment>
<feature type="compositionally biased region" description="Basic and acidic residues" evidence="15">
    <location>
        <begin position="125"/>
        <end position="143"/>
    </location>
</feature>
<keyword evidence="12 14" id="KW-0324">Glycolysis</keyword>
<sequence length="370" mass="39808">MEFYGTLGPACRDKNILRNMFEAGMTGVRLNLSHGGLKENGILIEEMRKTAEEMGIVPEILIDLQGPELRIGRLSQELLLEEGERICFGEGGVPVPEALLKSLCPGDHVLLDDGKLEFLVEGEGEGQKEPESRMMADEGRNAENEPGTGDHVPAYLGRVGSCTGIYARVLRGGRMKSGKSLAVVGKEIPMPTLTAQDLENLILAPSFGVTGVMLPFVRSKEDLLALREALLSSGAGKIRIFAKIENQQGVHAIEELLPYCDQVVIARGDLGNSMPLWQLPGTQKRLAVSCIRAGKPFMVVTELLSSMAERAVPTRAEVSDIYNAVCDGASSLMLTGETAAGSYPAEAMEYLVRTASEAMKDCALSGQDSL</sequence>
<dbReference type="SUPFAM" id="SSF51621">
    <property type="entry name" value="Phosphoenolpyruvate/pyruvate domain"/>
    <property type="match status" value="1"/>
</dbReference>
<reference evidence="17" key="1">
    <citation type="submission" date="2020-10" db="EMBL/GenBank/DDBJ databases">
        <authorList>
            <person name="Gilroy R."/>
        </authorList>
    </citation>
    <scope>NUCLEOTIDE SEQUENCE</scope>
    <source>
        <strain evidence="17">CHK180-2868</strain>
    </source>
</reference>
<comment type="pathway">
    <text evidence="2 14">Carbohydrate degradation; glycolysis; pyruvate from D-glyceraldehyde 3-phosphate: step 5/5.</text>
</comment>
<evidence type="ECO:0000256" key="2">
    <source>
        <dbReference type="ARBA" id="ARBA00004997"/>
    </source>
</evidence>
<evidence type="ECO:0000256" key="5">
    <source>
        <dbReference type="ARBA" id="ARBA00018587"/>
    </source>
</evidence>
<dbReference type="Gene3D" id="3.20.20.60">
    <property type="entry name" value="Phosphoenolpyruvate-binding domains"/>
    <property type="match status" value="1"/>
</dbReference>
<organism evidence="17 18">
    <name type="scientific">Candidatus Copromonas faecavium</name>
    <name type="common">nom. illeg.</name>
    <dbReference type="NCBI Taxonomy" id="2840740"/>
    <lineage>
        <taxon>Bacteria</taxon>
        <taxon>Bacillati</taxon>
        <taxon>Bacillota</taxon>
        <taxon>Clostridia</taxon>
        <taxon>Lachnospirales</taxon>
        <taxon>Lachnospiraceae</taxon>
        <taxon>Candidatus Copromonas (nom. illeg.)</taxon>
    </lineage>
</organism>
<dbReference type="GO" id="GO:0000287">
    <property type="term" value="F:magnesium ion binding"/>
    <property type="evidence" value="ECO:0007669"/>
    <property type="project" value="InterPro"/>
</dbReference>
<evidence type="ECO:0000259" key="16">
    <source>
        <dbReference type="Pfam" id="PF00224"/>
    </source>
</evidence>
<keyword evidence="10" id="KW-0067">ATP-binding</keyword>
<dbReference type="Proteomes" id="UP000824250">
    <property type="component" value="Unassembled WGS sequence"/>
</dbReference>
<proteinExistence type="inferred from homology"/>
<evidence type="ECO:0000256" key="14">
    <source>
        <dbReference type="RuleBase" id="RU000504"/>
    </source>
</evidence>
<evidence type="ECO:0000256" key="1">
    <source>
        <dbReference type="ARBA" id="ARBA00001958"/>
    </source>
</evidence>
<evidence type="ECO:0000256" key="7">
    <source>
        <dbReference type="ARBA" id="ARBA00022723"/>
    </source>
</evidence>
<evidence type="ECO:0000256" key="9">
    <source>
        <dbReference type="ARBA" id="ARBA00022777"/>
    </source>
</evidence>
<evidence type="ECO:0000256" key="6">
    <source>
        <dbReference type="ARBA" id="ARBA00022679"/>
    </source>
</evidence>
<protein>
    <recommendedName>
        <fullName evidence="5 14">Pyruvate kinase</fullName>
        <ecNumber evidence="4 14">2.7.1.40</ecNumber>
    </recommendedName>
</protein>
<dbReference type="AlphaFoldDB" id="A0A9D1A2N4"/>
<dbReference type="InterPro" id="IPR015806">
    <property type="entry name" value="Pyrv_Knase_insert_dom_sf"/>
</dbReference>
<comment type="cofactor">
    <cofactor evidence="1">
        <name>K(+)</name>
        <dbReference type="ChEBI" id="CHEBI:29103"/>
    </cofactor>
</comment>
<keyword evidence="9 14" id="KW-0418">Kinase</keyword>
<reference evidence="17" key="2">
    <citation type="journal article" date="2021" name="PeerJ">
        <title>Extensive microbial diversity within the chicken gut microbiome revealed by metagenomics and culture.</title>
        <authorList>
            <person name="Gilroy R."/>
            <person name="Ravi A."/>
            <person name="Getino M."/>
            <person name="Pursley I."/>
            <person name="Horton D.L."/>
            <person name="Alikhan N.F."/>
            <person name="Baker D."/>
            <person name="Gharbi K."/>
            <person name="Hall N."/>
            <person name="Watson M."/>
            <person name="Adriaenssens E.M."/>
            <person name="Foster-Nyarko E."/>
            <person name="Jarju S."/>
            <person name="Secka A."/>
            <person name="Antonio M."/>
            <person name="Oren A."/>
            <person name="Chaudhuri R.R."/>
            <person name="La Ragione R."/>
            <person name="Hildebrand F."/>
            <person name="Pallen M.J."/>
        </authorList>
    </citation>
    <scope>NUCLEOTIDE SEQUENCE</scope>
    <source>
        <strain evidence="17">CHK180-2868</strain>
    </source>
</reference>
<keyword evidence="8" id="KW-0547">Nucleotide-binding</keyword>
<evidence type="ECO:0000256" key="3">
    <source>
        <dbReference type="ARBA" id="ARBA00008663"/>
    </source>
</evidence>
<dbReference type="PANTHER" id="PTHR11817">
    <property type="entry name" value="PYRUVATE KINASE"/>
    <property type="match status" value="1"/>
</dbReference>
<dbReference type="InterPro" id="IPR011037">
    <property type="entry name" value="Pyrv_Knase-like_insert_dom_sf"/>
</dbReference>
<evidence type="ECO:0000256" key="12">
    <source>
        <dbReference type="ARBA" id="ARBA00023152"/>
    </source>
</evidence>